<keyword evidence="1" id="KW-1133">Transmembrane helix</keyword>
<dbReference type="Pfam" id="PF00892">
    <property type="entry name" value="EamA"/>
    <property type="match status" value="2"/>
</dbReference>
<evidence type="ECO:0000256" key="1">
    <source>
        <dbReference type="SAM" id="Phobius"/>
    </source>
</evidence>
<dbReference type="InterPro" id="IPR000620">
    <property type="entry name" value="EamA_dom"/>
</dbReference>
<keyword evidence="1" id="KW-0812">Transmembrane</keyword>
<feature type="transmembrane region" description="Helical" evidence="1">
    <location>
        <begin position="264"/>
        <end position="281"/>
    </location>
</feature>
<dbReference type="InterPro" id="IPR037185">
    <property type="entry name" value="EmrE-like"/>
</dbReference>
<keyword evidence="1" id="KW-0472">Membrane</keyword>
<feature type="transmembrane region" description="Helical" evidence="1">
    <location>
        <begin position="36"/>
        <end position="55"/>
    </location>
</feature>
<dbReference type="PANTHER" id="PTHR22911">
    <property type="entry name" value="ACYL-MALONYL CONDENSING ENZYME-RELATED"/>
    <property type="match status" value="1"/>
</dbReference>
<evidence type="ECO:0000313" key="3">
    <source>
        <dbReference type="EMBL" id="SCY67933.1"/>
    </source>
</evidence>
<feature type="transmembrane region" description="Helical" evidence="1">
    <location>
        <begin position="208"/>
        <end position="226"/>
    </location>
</feature>
<reference evidence="3 4" key="1">
    <citation type="submission" date="2016-10" db="EMBL/GenBank/DDBJ databases">
        <authorList>
            <person name="de Groot N.N."/>
        </authorList>
    </citation>
    <scope>NUCLEOTIDE SEQUENCE [LARGE SCALE GENOMIC DNA]</scope>
    <source>
        <strain evidence="3 4">AA1</strain>
    </source>
</reference>
<feature type="domain" description="EamA" evidence="2">
    <location>
        <begin position="10"/>
        <end position="137"/>
    </location>
</feature>
<dbReference type="AlphaFoldDB" id="A0A1G5HVZ5"/>
<feature type="transmembrane region" description="Helical" evidence="1">
    <location>
        <begin position="150"/>
        <end position="167"/>
    </location>
</feature>
<feature type="transmembrane region" description="Helical" evidence="1">
    <location>
        <begin position="179"/>
        <end position="202"/>
    </location>
</feature>
<keyword evidence="4" id="KW-1185">Reference proteome</keyword>
<evidence type="ECO:0000259" key="2">
    <source>
        <dbReference type="Pfam" id="PF00892"/>
    </source>
</evidence>
<accession>A0A1G5HVZ5</accession>
<proteinExistence type="predicted"/>
<feature type="transmembrane region" description="Helical" evidence="1">
    <location>
        <begin position="238"/>
        <end position="258"/>
    </location>
</feature>
<feature type="domain" description="EamA" evidence="2">
    <location>
        <begin position="150"/>
        <end position="280"/>
    </location>
</feature>
<evidence type="ECO:0000313" key="4">
    <source>
        <dbReference type="Proteomes" id="UP000198870"/>
    </source>
</evidence>
<name>A0A1G5HVZ5_9BACT</name>
<sequence>MASGMSRDYVLIHTATLLFGVAGLFGKLVHLSPVSIVFGRVFFAALFLGPLIHLTGRTLRLASTRDYLLMALQGLILAVHWGTFFQSIQVSSVAVGLLTFATFPVFTTLLEPLFDRKPFRWRTLAPALWTLAGVSLVVPRFHPGEPVFEGALWGLASGLTFAVLSLLNRRFGQRYHGAVVSFWQDAAAVLVLFPFLCLFPEIPTVTDFGYLLLLGVLFTGVSHTLFIQGMKTVSARKASIIASLEPVYGIAAACFFLGEVPTARSLAGGAMILAAALWVTLRKG</sequence>
<dbReference type="GO" id="GO:0016020">
    <property type="term" value="C:membrane"/>
    <property type="evidence" value="ECO:0007669"/>
    <property type="project" value="InterPro"/>
</dbReference>
<dbReference type="SUPFAM" id="SSF103481">
    <property type="entry name" value="Multidrug resistance efflux transporter EmrE"/>
    <property type="match status" value="2"/>
</dbReference>
<dbReference type="PANTHER" id="PTHR22911:SF79">
    <property type="entry name" value="MOBA-LIKE NTP TRANSFERASE DOMAIN-CONTAINING PROTEIN"/>
    <property type="match status" value="1"/>
</dbReference>
<feature type="transmembrane region" description="Helical" evidence="1">
    <location>
        <begin position="121"/>
        <end position="138"/>
    </location>
</feature>
<feature type="transmembrane region" description="Helical" evidence="1">
    <location>
        <begin position="67"/>
        <end position="84"/>
    </location>
</feature>
<feature type="transmembrane region" description="Helical" evidence="1">
    <location>
        <begin position="90"/>
        <end position="109"/>
    </location>
</feature>
<organism evidence="3 4">
    <name type="scientific">Desulfoluna spongiiphila</name>
    <dbReference type="NCBI Taxonomy" id="419481"/>
    <lineage>
        <taxon>Bacteria</taxon>
        <taxon>Pseudomonadati</taxon>
        <taxon>Thermodesulfobacteriota</taxon>
        <taxon>Desulfobacteria</taxon>
        <taxon>Desulfobacterales</taxon>
        <taxon>Desulfolunaceae</taxon>
        <taxon>Desulfoluna</taxon>
    </lineage>
</organism>
<dbReference type="EMBL" id="FMUX01000016">
    <property type="protein sequence ID" value="SCY67933.1"/>
    <property type="molecule type" value="Genomic_DNA"/>
</dbReference>
<dbReference type="Proteomes" id="UP000198870">
    <property type="component" value="Unassembled WGS sequence"/>
</dbReference>
<gene>
    <name evidence="3" type="ORF">SAMN05216233_11622</name>
</gene>
<protein>
    <submittedName>
        <fullName evidence="3">Threonine/homoserine efflux transporter RhtA</fullName>
    </submittedName>
</protein>